<evidence type="ECO:0000256" key="2">
    <source>
        <dbReference type="ARBA" id="ARBA00023004"/>
    </source>
</evidence>
<evidence type="ECO:0000259" key="4">
    <source>
        <dbReference type="PROSITE" id="PS51379"/>
    </source>
</evidence>
<gene>
    <name evidence="5" type="ORF">HNR50_003565</name>
</gene>
<dbReference type="GO" id="GO:0046872">
    <property type="term" value="F:metal ion binding"/>
    <property type="evidence" value="ECO:0007669"/>
    <property type="project" value="UniProtKB-KW"/>
</dbReference>
<dbReference type="InterPro" id="IPR017900">
    <property type="entry name" value="4Fe4S_Fe_S_CS"/>
</dbReference>
<keyword evidence="3" id="KW-0411">Iron-sulfur</keyword>
<organism evidence="5 6">
    <name type="scientific">Spirochaeta isovalerica</name>
    <dbReference type="NCBI Taxonomy" id="150"/>
    <lineage>
        <taxon>Bacteria</taxon>
        <taxon>Pseudomonadati</taxon>
        <taxon>Spirochaetota</taxon>
        <taxon>Spirochaetia</taxon>
        <taxon>Spirochaetales</taxon>
        <taxon>Spirochaetaceae</taxon>
        <taxon>Spirochaeta</taxon>
    </lineage>
</organism>
<dbReference type="PROSITE" id="PS51379">
    <property type="entry name" value="4FE4S_FER_2"/>
    <property type="match status" value="2"/>
</dbReference>
<dbReference type="Gene3D" id="3.30.70.20">
    <property type="match status" value="2"/>
</dbReference>
<dbReference type="RefSeq" id="WP_184748119.1">
    <property type="nucleotide sequence ID" value="NZ_JACHGJ010000008.1"/>
</dbReference>
<evidence type="ECO:0000313" key="6">
    <source>
        <dbReference type="Proteomes" id="UP000587760"/>
    </source>
</evidence>
<proteinExistence type="predicted"/>
<dbReference type="InterPro" id="IPR017896">
    <property type="entry name" value="4Fe4S_Fe-S-bd"/>
</dbReference>
<dbReference type="GO" id="GO:0051536">
    <property type="term" value="F:iron-sulfur cluster binding"/>
    <property type="evidence" value="ECO:0007669"/>
    <property type="project" value="UniProtKB-KW"/>
</dbReference>
<accession>A0A841R986</accession>
<dbReference type="PANTHER" id="PTHR43122">
    <property type="entry name" value="FERREDOXIN SUBUNIT OF PYRUVATE:FLAVODOXIN OXIDOREDUCTASE-RELATED"/>
    <property type="match status" value="1"/>
</dbReference>
<feature type="domain" description="4Fe-4S ferredoxin-type" evidence="4">
    <location>
        <begin position="41"/>
        <end position="70"/>
    </location>
</feature>
<evidence type="ECO:0000256" key="1">
    <source>
        <dbReference type="ARBA" id="ARBA00022723"/>
    </source>
</evidence>
<reference evidence="5 6" key="1">
    <citation type="submission" date="2020-08" db="EMBL/GenBank/DDBJ databases">
        <title>Genomic Encyclopedia of Type Strains, Phase IV (KMG-IV): sequencing the most valuable type-strain genomes for metagenomic binning, comparative biology and taxonomic classification.</title>
        <authorList>
            <person name="Goeker M."/>
        </authorList>
    </citation>
    <scope>NUCLEOTIDE SEQUENCE [LARGE SCALE GENOMIC DNA]</scope>
    <source>
        <strain evidence="5 6">DSM 2461</strain>
    </source>
</reference>
<comment type="caution">
    <text evidence="5">The sequence shown here is derived from an EMBL/GenBank/DDBJ whole genome shotgun (WGS) entry which is preliminary data.</text>
</comment>
<dbReference type="SUPFAM" id="SSF54862">
    <property type="entry name" value="4Fe-4S ferredoxins"/>
    <property type="match status" value="1"/>
</dbReference>
<dbReference type="AlphaFoldDB" id="A0A841R986"/>
<dbReference type="PANTHER" id="PTHR43122:SF2">
    <property type="entry name" value="FERREDOXIN SUBUNIT OF PYRUVATE:FLAVODOXIN OXIDOREDUCTASE"/>
    <property type="match status" value="1"/>
</dbReference>
<dbReference type="EC" id="1.2.7.3" evidence="5"/>
<dbReference type="Pfam" id="PF12838">
    <property type="entry name" value="Fer4_7"/>
    <property type="match status" value="1"/>
</dbReference>
<feature type="domain" description="4Fe-4S ferredoxin-type" evidence="4">
    <location>
        <begin position="4"/>
        <end position="33"/>
    </location>
</feature>
<dbReference type="PROSITE" id="PS00198">
    <property type="entry name" value="4FE4S_FER_1"/>
    <property type="match status" value="2"/>
</dbReference>
<keyword evidence="6" id="KW-1185">Reference proteome</keyword>
<evidence type="ECO:0000256" key="3">
    <source>
        <dbReference type="ARBA" id="ARBA00023014"/>
    </source>
</evidence>
<keyword evidence="2" id="KW-0408">Iron</keyword>
<dbReference type="EMBL" id="JACHGJ010000008">
    <property type="protein sequence ID" value="MBB6481884.1"/>
    <property type="molecule type" value="Genomic_DNA"/>
</dbReference>
<protein>
    <submittedName>
        <fullName evidence="5">2-oxoglutarate ferredoxin oxidoreductase subunit delta</fullName>
        <ecNumber evidence="5">1.2.7.3</ecNumber>
    </submittedName>
</protein>
<name>A0A841R986_9SPIO</name>
<dbReference type="GO" id="GO:0047553">
    <property type="term" value="F:2-oxoglutarate synthase activity"/>
    <property type="evidence" value="ECO:0007669"/>
    <property type="project" value="UniProtKB-EC"/>
</dbReference>
<keyword evidence="1" id="KW-0479">Metal-binding</keyword>
<keyword evidence="5" id="KW-0560">Oxidoreductase</keyword>
<evidence type="ECO:0000313" key="5">
    <source>
        <dbReference type="EMBL" id="MBB6481884.1"/>
    </source>
</evidence>
<sequence length="77" mass="8357">MARGRPEIDIERCKGCGLCTAACPQKILEMSIETNNQGNSYSYCIDLSKCTGCSMCAVQCPDSAIQIYKIKEEAAKA</sequence>
<dbReference type="Proteomes" id="UP000587760">
    <property type="component" value="Unassembled WGS sequence"/>
</dbReference>